<dbReference type="PANTHER" id="PTHR45589:SF1">
    <property type="entry name" value="WD REPEAT DOMAIN 62, ISOFORM G"/>
    <property type="match status" value="1"/>
</dbReference>
<dbReference type="Proteomes" id="UP001276659">
    <property type="component" value="Unassembled WGS sequence"/>
</dbReference>
<accession>A0AAD9Z1M5</accession>
<evidence type="ECO:0000313" key="3">
    <source>
        <dbReference type="Proteomes" id="UP001276659"/>
    </source>
</evidence>
<evidence type="ECO:0008006" key="4">
    <source>
        <dbReference type="Google" id="ProtNLM"/>
    </source>
</evidence>
<protein>
    <recommendedName>
        <fullName evidence="4">WD40 repeat-like protein</fullName>
    </recommendedName>
</protein>
<comment type="caution">
    <text evidence="2">The sequence shown here is derived from an EMBL/GenBank/DDBJ whole genome shotgun (WGS) entry which is preliminary data.</text>
</comment>
<proteinExistence type="predicted"/>
<gene>
    <name evidence="2" type="ORF">OEA41_005140</name>
</gene>
<dbReference type="EMBL" id="JASNWA010000010">
    <property type="protein sequence ID" value="KAK3168692.1"/>
    <property type="molecule type" value="Genomic_DNA"/>
</dbReference>
<dbReference type="SUPFAM" id="SSF50978">
    <property type="entry name" value="WD40 repeat-like"/>
    <property type="match status" value="2"/>
</dbReference>
<dbReference type="Gene3D" id="2.130.10.10">
    <property type="entry name" value="YVTN repeat-like/Quinoprotein amine dehydrogenase"/>
    <property type="match status" value="3"/>
</dbReference>
<dbReference type="PANTHER" id="PTHR45589">
    <property type="entry name" value="WD REPEAT DOMAIN 62, ISOFORM G"/>
    <property type="match status" value="1"/>
</dbReference>
<feature type="region of interest" description="Disordered" evidence="1">
    <location>
        <begin position="14"/>
        <end position="34"/>
    </location>
</feature>
<dbReference type="InterPro" id="IPR036322">
    <property type="entry name" value="WD40_repeat_dom_sf"/>
</dbReference>
<dbReference type="InterPro" id="IPR015943">
    <property type="entry name" value="WD40/YVTN_repeat-like_dom_sf"/>
</dbReference>
<feature type="compositionally biased region" description="Polar residues" evidence="1">
    <location>
        <begin position="898"/>
        <end position="911"/>
    </location>
</feature>
<feature type="region of interest" description="Disordered" evidence="1">
    <location>
        <begin position="1017"/>
        <end position="1045"/>
    </location>
</feature>
<feature type="region of interest" description="Disordered" evidence="1">
    <location>
        <begin position="835"/>
        <end position="932"/>
    </location>
</feature>
<name>A0AAD9Z1M5_9LECA</name>
<dbReference type="InterPro" id="IPR001680">
    <property type="entry name" value="WD40_rpt"/>
</dbReference>
<feature type="compositionally biased region" description="Polar residues" evidence="1">
    <location>
        <begin position="19"/>
        <end position="28"/>
    </location>
</feature>
<feature type="compositionally biased region" description="Polar residues" evidence="1">
    <location>
        <begin position="835"/>
        <end position="846"/>
    </location>
</feature>
<feature type="compositionally biased region" description="Polar residues" evidence="1">
    <location>
        <begin position="804"/>
        <end position="819"/>
    </location>
</feature>
<dbReference type="SMART" id="SM00320">
    <property type="entry name" value="WD40"/>
    <property type="match status" value="6"/>
</dbReference>
<dbReference type="AlphaFoldDB" id="A0AAD9Z1M5"/>
<evidence type="ECO:0000256" key="1">
    <source>
        <dbReference type="SAM" id="MobiDB-lite"/>
    </source>
</evidence>
<dbReference type="Pfam" id="PF00400">
    <property type="entry name" value="WD40"/>
    <property type="match status" value="1"/>
</dbReference>
<reference evidence="2" key="1">
    <citation type="submission" date="2022-11" db="EMBL/GenBank/DDBJ databases">
        <title>Chromosomal genome sequence assembly and mating type (MAT) locus characterization of the leprose asexual lichenized fungus Lepraria neglecta (Nyl.) Erichsen.</title>
        <authorList>
            <person name="Allen J.L."/>
            <person name="Pfeffer B."/>
        </authorList>
    </citation>
    <scope>NUCLEOTIDE SEQUENCE</scope>
    <source>
        <strain evidence="2">Allen 5258</strain>
    </source>
</reference>
<feature type="region of interest" description="Disordered" evidence="1">
    <location>
        <begin position="278"/>
        <end position="302"/>
    </location>
</feature>
<evidence type="ECO:0000313" key="2">
    <source>
        <dbReference type="EMBL" id="KAK3168692.1"/>
    </source>
</evidence>
<dbReference type="InterPro" id="IPR052779">
    <property type="entry name" value="WDR62"/>
</dbReference>
<feature type="compositionally biased region" description="Polar residues" evidence="1">
    <location>
        <begin position="96"/>
        <end position="107"/>
    </location>
</feature>
<feature type="region of interest" description="Disordered" evidence="1">
    <location>
        <begin position="795"/>
        <end position="821"/>
    </location>
</feature>
<organism evidence="2 3">
    <name type="scientific">Lepraria neglecta</name>
    <dbReference type="NCBI Taxonomy" id="209136"/>
    <lineage>
        <taxon>Eukaryota</taxon>
        <taxon>Fungi</taxon>
        <taxon>Dikarya</taxon>
        <taxon>Ascomycota</taxon>
        <taxon>Pezizomycotina</taxon>
        <taxon>Lecanoromycetes</taxon>
        <taxon>OSLEUM clade</taxon>
        <taxon>Lecanoromycetidae</taxon>
        <taxon>Lecanorales</taxon>
        <taxon>Lecanorineae</taxon>
        <taxon>Stereocaulaceae</taxon>
        <taxon>Lepraria</taxon>
    </lineage>
</organism>
<sequence>MNAIGHAASLRLTPKNRFHPTNTPTHTPVKQAREDSSLQLTLKNVIGTTTSSANAFDAIPAHHTFVCCAGPSAILSQVDENLNITQRLFRARPNASPVNPTPSFYNPSTPPNTPGRSRQGSPLKDAGYGLGSTASLEYAADSQGQGRAGNRSRESTCVSLSLYGKFLAVGETGYNPRVILFSTASDAPSDVPLSVLSDHSFGVSSVAFSRDSRWLCTLGNSYDGFVLIYSINLKSGLARLHSSNKCSNVHCIIWMGSRVVSIGIRHVKVWRLERATPSSPSKTRLDVESNLTGPPGSPTPRTFSGRNCLLGELIDATFTAAVAISDSRAILCTVQGDICLLDDTDRTQRLERVARADFKIHCVTFDRNGGLIWIAGEAGITKPMNLDDLTQPNKSSISTAAISSLQSKKEPNIEQRPITLAIGLVRGRVISVNANRIIEIRTAEAISSTSDLTMISKRLPAHESAVLGVRSLLPKSEEDGPDFLTFSAKGTVLFWLLNGTCTGSTEIPLDQPSCPEDGDTNEVKTVVPFDADSCLASGDKSGVLRLIDQSDNENFAVQAHNGDINGIAITKTESQTIVATCGRDRTLQVFRKVGLELNLLQTLDDHAAAIGDLTFLDGPSTLLSVSSDRTIIVRKMASGEGGSLAYIPIRVINLKASPVSFTGVPTEPNVMVISTMDRQIQRYDISSGRLLHSFKASDPATGDSVIMSSLEVQKLEKASSSQLLLGVSSTDKSIRIHDYDSGSLLTREHGQLAVSAIKLIQEPTSNEHMRNHLISCGLDGTVMTWELCSHLRRNSGSDGIPNGANDTESPTKANGTPTQPLRRILSKAEISNFQKSLESESDTVSPISRAPSPSRVRRKTSRFSLAATPKLAPPTLPNGLNSPMSPSRGRFDRRSSQEHSPTGPSLQSKQNFKAKRPSLDDRRRSKSTANLNDLNDSAEQLCKVLQTFRKRIASAAAEKLNPGTGQELEGELKLALSALSEKTRRNHVSSETMADDILDVYLAKMIDERLALKAKSEEMEKNKEATGVNEVEATAGAQERASELE</sequence>
<feature type="region of interest" description="Disordered" evidence="1">
    <location>
        <begin position="93"/>
        <end position="126"/>
    </location>
</feature>
<keyword evidence="3" id="KW-1185">Reference proteome</keyword>